<reference evidence="1 2" key="2">
    <citation type="journal article" date="2022" name="Mol. Ecol. Resour.">
        <title>The genomes of chicory, endive, great burdock and yacon provide insights into Asteraceae paleo-polyploidization history and plant inulin production.</title>
        <authorList>
            <person name="Fan W."/>
            <person name="Wang S."/>
            <person name="Wang H."/>
            <person name="Wang A."/>
            <person name="Jiang F."/>
            <person name="Liu H."/>
            <person name="Zhao H."/>
            <person name="Xu D."/>
            <person name="Zhang Y."/>
        </authorList>
    </citation>
    <scope>NUCLEOTIDE SEQUENCE [LARGE SCALE GENOMIC DNA]</scope>
    <source>
        <strain evidence="2">cv. Niubang</strain>
    </source>
</reference>
<evidence type="ECO:0000313" key="2">
    <source>
        <dbReference type="Proteomes" id="UP001055879"/>
    </source>
</evidence>
<keyword evidence="2" id="KW-1185">Reference proteome</keyword>
<reference evidence="2" key="1">
    <citation type="journal article" date="2022" name="Mol. Ecol. Resour.">
        <title>The genomes of chicory, endive, great burdock and yacon provide insights into Asteraceae palaeo-polyploidization history and plant inulin production.</title>
        <authorList>
            <person name="Fan W."/>
            <person name="Wang S."/>
            <person name="Wang H."/>
            <person name="Wang A."/>
            <person name="Jiang F."/>
            <person name="Liu H."/>
            <person name="Zhao H."/>
            <person name="Xu D."/>
            <person name="Zhang Y."/>
        </authorList>
    </citation>
    <scope>NUCLEOTIDE SEQUENCE [LARGE SCALE GENOMIC DNA]</scope>
    <source>
        <strain evidence="2">cv. Niubang</strain>
    </source>
</reference>
<evidence type="ECO:0000313" key="1">
    <source>
        <dbReference type="EMBL" id="KAI3718535.1"/>
    </source>
</evidence>
<organism evidence="1 2">
    <name type="scientific">Arctium lappa</name>
    <name type="common">Greater burdock</name>
    <name type="synonym">Lappa major</name>
    <dbReference type="NCBI Taxonomy" id="4217"/>
    <lineage>
        <taxon>Eukaryota</taxon>
        <taxon>Viridiplantae</taxon>
        <taxon>Streptophyta</taxon>
        <taxon>Embryophyta</taxon>
        <taxon>Tracheophyta</taxon>
        <taxon>Spermatophyta</taxon>
        <taxon>Magnoliopsida</taxon>
        <taxon>eudicotyledons</taxon>
        <taxon>Gunneridae</taxon>
        <taxon>Pentapetalae</taxon>
        <taxon>asterids</taxon>
        <taxon>campanulids</taxon>
        <taxon>Asterales</taxon>
        <taxon>Asteraceae</taxon>
        <taxon>Carduoideae</taxon>
        <taxon>Cardueae</taxon>
        <taxon>Arctiinae</taxon>
        <taxon>Arctium</taxon>
    </lineage>
</organism>
<protein>
    <submittedName>
        <fullName evidence="1">Uncharacterized protein</fullName>
    </submittedName>
</protein>
<name>A0ACB9B8L1_ARCLA</name>
<gene>
    <name evidence="1" type="ORF">L6452_19409</name>
</gene>
<comment type="caution">
    <text evidence="1">The sequence shown here is derived from an EMBL/GenBank/DDBJ whole genome shotgun (WGS) entry which is preliminary data.</text>
</comment>
<proteinExistence type="predicted"/>
<sequence>MLGLVHLANCAQMSTVICELMVFYEKFEILENSDCSKPILIQVCPVPELFTRNAYVASLLSYKGVLDLIVQYSGKQSENEQPSSVVEHCLPSTLAL</sequence>
<dbReference type="EMBL" id="CM042052">
    <property type="protein sequence ID" value="KAI3718535.1"/>
    <property type="molecule type" value="Genomic_DNA"/>
</dbReference>
<accession>A0ACB9B8L1</accession>
<dbReference type="Proteomes" id="UP001055879">
    <property type="component" value="Linkage Group LG06"/>
</dbReference>